<dbReference type="Gene3D" id="3.40.50.150">
    <property type="entry name" value="Vaccinia Virus protein VP39"/>
    <property type="match status" value="1"/>
</dbReference>
<dbReference type="PRINTS" id="PR00505">
    <property type="entry name" value="D12N6MTFRASE"/>
</dbReference>
<evidence type="ECO:0000313" key="10">
    <source>
        <dbReference type="Proteomes" id="UP001230466"/>
    </source>
</evidence>
<dbReference type="EC" id="2.1.1.72" evidence="2 8"/>
<dbReference type="GO" id="GO:0006298">
    <property type="term" value="P:mismatch repair"/>
    <property type="evidence" value="ECO:0007669"/>
    <property type="project" value="TreeGrafter"/>
</dbReference>
<keyword evidence="4 8" id="KW-0808">Transferase</keyword>
<dbReference type="PANTHER" id="PTHR30481:SF3">
    <property type="entry name" value="DNA ADENINE METHYLASE"/>
    <property type="match status" value="1"/>
</dbReference>
<evidence type="ECO:0000256" key="1">
    <source>
        <dbReference type="ARBA" id="ARBA00006594"/>
    </source>
</evidence>
<reference evidence="9" key="1">
    <citation type="journal article" date="2023" name="Front. Microbiol.">
        <title>Phylogeography and host specificity of Pasteurellaceae pathogenic to sea-farmed fish in the north-east Atlantic.</title>
        <authorList>
            <person name="Gulla S."/>
            <person name="Colquhoun D.J."/>
            <person name="Olsen A.B."/>
            <person name="Spilsberg B."/>
            <person name="Lagesen K."/>
            <person name="Aakesson C.P."/>
            <person name="Strom S."/>
            <person name="Manji F."/>
            <person name="Birkbeck T.H."/>
            <person name="Nilsen H.K."/>
        </authorList>
    </citation>
    <scope>NUCLEOTIDE SEQUENCE</scope>
    <source>
        <strain evidence="9">VIB1234</strain>
    </source>
</reference>
<feature type="binding site" evidence="7">
    <location>
        <position position="187"/>
    </location>
    <ligand>
        <name>S-adenosyl-L-methionine</name>
        <dbReference type="ChEBI" id="CHEBI:59789"/>
    </ligand>
</feature>
<dbReference type="PIRSF" id="PIRSF000398">
    <property type="entry name" value="M_m6A_EcoRV"/>
    <property type="match status" value="1"/>
</dbReference>
<comment type="caution">
    <text evidence="9">The sequence shown here is derived from an EMBL/GenBank/DDBJ whole genome shotgun (WGS) entry which is preliminary data.</text>
</comment>
<dbReference type="GO" id="GO:0032259">
    <property type="term" value="P:methylation"/>
    <property type="evidence" value="ECO:0007669"/>
    <property type="project" value="UniProtKB-KW"/>
</dbReference>
<dbReference type="GeneID" id="300270540"/>
<protein>
    <recommendedName>
        <fullName evidence="2 8">Site-specific DNA-methyltransferase (adenine-specific)</fullName>
        <ecNumber evidence="2 8">2.1.1.72</ecNumber>
    </recommendedName>
</protein>
<evidence type="ECO:0000256" key="8">
    <source>
        <dbReference type="RuleBase" id="RU361257"/>
    </source>
</evidence>
<dbReference type="InterPro" id="IPR029063">
    <property type="entry name" value="SAM-dependent_MTases_sf"/>
</dbReference>
<feature type="binding site" evidence="7">
    <location>
        <position position="16"/>
    </location>
    <ligand>
        <name>S-adenosyl-L-methionine</name>
        <dbReference type="ChEBI" id="CHEBI:59789"/>
    </ligand>
</feature>
<name>A0AAW8CMW8_9PAST</name>
<comment type="catalytic activity">
    <reaction evidence="6 8">
        <text>a 2'-deoxyadenosine in DNA + S-adenosyl-L-methionine = an N(6)-methyl-2'-deoxyadenosine in DNA + S-adenosyl-L-homocysteine + H(+)</text>
        <dbReference type="Rhea" id="RHEA:15197"/>
        <dbReference type="Rhea" id="RHEA-COMP:12418"/>
        <dbReference type="Rhea" id="RHEA-COMP:12419"/>
        <dbReference type="ChEBI" id="CHEBI:15378"/>
        <dbReference type="ChEBI" id="CHEBI:57856"/>
        <dbReference type="ChEBI" id="CHEBI:59789"/>
        <dbReference type="ChEBI" id="CHEBI:90615"/>
        <dbReference type="ChEBI" id="CHEBI:90616"/>
        <dbReference type="EC" id="2.1.1.72"/>
    </reaction>
</comment>
<dbReference type="SUPFAM" id="SSF53335">
    <property type="entry name" value="S-adenosyl-L-methionine-dependent methyltransferases"/>
    <property type="match status" value="1"/>
</dbReference>
<gene>
    <name evidence="9" type="ORF">QJU78_09640</name>
</gene>
<dbReference type="EMBL" id="JASAYJ010000025">
    <property type="protein sequence ID" value="MDP8188018.1"/>
    <property type="molecule type" value="Genomic_DNA"/>
</dbReference>
<dbReference type="InterPro" id="IPR012263">
    <property type="entry name" value="M_m6A_EcoRV"/>
</dbReference>
<dbReference type="PANTHER" id="PTHR30481">
    <property type="entry name" value="DNA ADENINE METHYLASE"/>
    <property type="match status" value="1"/>
</dbReference>
<evidence type="ECO:0000256" key="3">
    <source>
        <dbReference type="ARBA" id="ARBA00022603"/>
    </source>
</evidence>
<evidence type="ECO:0000256" key="2">
    <source>
        <dbReference type="ARBA" id="ARBA00011900"/>
    </source>
</evidence>
<sequence>MNVKKQRPFLKWAGGKYRLVPEICKHLPQGKCLVEPFVGAGSVFLNTDYDHYILADINPDLINLFNIVKNDVEHYISELAVTFLDKNANSKTFYYECRNEFNLSTDPFRRSVLFLYLNRFGFNGLCRYNNKHKYNVPFGDYKSHYFPEKELHFFSQKAQKAEFICADFKQTFEYLDQHPDDYVVYCDPPYAPLVQDSNFTSYSSGGFNLEQQKQLAEYAKQLASKNISVLISNHDTEFTREIYQNAKLFSFPVQRFIGQNPKSRVKVNELFALFTTIR</sequence>
<accession>A0AAW8CMW8</accession>
<dbReference type="GO" id="GO:0009307">
    <property type="term" value="P:DNA restriction-modification system"/>
    <property type="evidence" value="ECO:0007669"/>
    <property type="project" value="InterPro"/>
</dbReference>
<dbReference type="Gene3D" id="1.10.1020.10">
    <property type="entry name" value="Adenine-specific Methyltransferase, Domain 2"/>
    <property type="match status" value="1"/>
</dbReference>
<dbReference type="NCBIfam" id="TIGR00571">
    <property type="entry name" value="dam"/>
    <property type="match status" value="1"/>
</dbReference>
<evidence type="ECO:0000256" key="5">
    <source>
        <dbReference type="ARBA" id="ARBA00022691"/>
    </source>
</evidence>
<feature type="binding site" evidence="7">
    <location>
        <position position="12"/>
    </location>
    <ligand>
        <name>S-adenosyl-L-methionine</name>
        <dbReference type="ChEBI" id="CHEBI:59789"/>
    </ligand>
</feature>
<dbReference type="Proteomes" id="UP001230466">
    <property type="component" value="Unassembled WGS sequence"/>
</dbReference>
<organism evidence="9 10">
    <name type="scientific">Pasteurella atlantica</name>
    <dbReference type="NCBI Taxonomy" id="2827233"/>
    <lineage>
        <taxon>Bacteria</taxon>
        <taxon>Pseudomonadati</taxon>
        <taxon>Pseudomonadota</taxon>
        <taxon>Gammaproteobacteria</taxon>
        <taxon>Pasteurellales</taxon>
        <taxon>Pasteurellaceae</taxon>
        <taxon>Pasteurella</taxon>
    </lineage>
</organism>
<dbReference type="InterPro" id="IPR012327">
    <property type="entry name" value="MeTrfase_D12"/>
</dbReference>
<evidence type="ECO:0000256" key="4">
    <source>
        <dbReference type="ARBA" id="ARBA00022679"/>
    </source>
</evidence>
<dbReference type="RefSeq" id="WP_211599290.1">
    <property type="nucleotide sequence ID" value="NZ_JAGRQI010000027.1"/>
</dbReference>
<dbReference type="GO" id="GO:0043565">
    <property type="term" value="F:sequence-specific DNA binding"/>
    <property type="evidence" value="ECO:0007669"/>
    <property type="project" value="TreeGrafter"/>
</dbReference>
<dbReference type="PROSITE" id="PS00092">
    <property type="entry name" value="N6_MTASE"/>
    <property type="match status" value="1"/>
</dbReference>
<dbReference type="GO" id="GO:0009007">
    <property type="term" value="F:site-specific DNA-methyltransferase (adenine-specific) activity"/>
    <property type="evidence" value="ECO:0007669"/>
    <property type="project" value="UniProtKB-UniRule"/>
</dbReference>
<comment type="similarity">
    <text evidence="1 8">Belongs to the N(4)/N(6)-methyltransferase family.</text>
</comment>
<dbReference type="GO" id="GO:1904047">
    <property type="term" value="F:S-adenosyl-L-methionine binding"/>
    <property type="evidence" value="ECO:0007669"/>
    <property type="project" value="TreeGrafter"/>
</dbReference>
<evidence type="ECO:0000256" key="6">
    <source>
        <dbReference type="ARBA" id="ARBA00047942"/>
    </source>
</evidence>
<dbReference type="InterPro" id="IPR002052">
    <property type="entry name" value="DNA_methylase_N6_adenine_CS"/>
</dbReference>
<dbReference type="AlphaFoldDB" id="A0AAW8CMW8"/>
<dbReference type="Pfam" id="PF02086">
    <property type="entry name" value="MethyltransfD12"/>
    <property type="match status" value="1"/>
</dbReference>
<evidence type="ECO:0000256" key="7">
    <source>
        <dbReference type="PIRSR" id="PIRSR000398-1"/>
    </source>
</evidence>
<feature type="binding site" evidence="7">
    <location>
        <position position="56"/>
    </location>
    <ligand>
        <name>S-adenosyl-L-methionine</name>
        <dbReference type="ChEBI" id="CHEBI:59789"/>
    </ligand>
</feature>
<dbReference type="InterPro" id="IPR023095">
    <property type="entry name" value="Ade_MeTrfase_dom_2"/>
</dbReference>
<proteinExistence type="inferred from homology"/>
<keyword evidence="3 8" id="KW-0489">Methyltransferase</keyword>
<evidence type="ECO:0000313" key="9">
    <source>
        <dbReference type="EMBL" id="MDP8188018.1"/>
    </source>
</evidence>
<keyword evidence="5 8" id="KW-0949">S-adenosyl-L-methionine</keyword>